<dbReference type="InterPro" id="IPR009057">
    <property type="entry name" value="Homeodomain-like_sf"/>
</dbReference>
<evidence type="ECO:0000256" key="3">
    <source>
        <dbReference type="ARBA" id="ARBA00023163"/>
    </source>
</evidence>
<dbReference type="Gene3D" id="1.10.357.10">
    <property type="entry name" value="Tetracycline Repressor, domain 2"/>
    <property type="match status" value="1"/>
</dbReference>
<keyword evidence="7" id="KW-1185">Reference proteome</keyword>
<evidence type="ECO:0000259" key="5">
    <source>
        <dbReference type="PROSITE" id="PS50977"/>
    </source>
</evidence>
<proteinExistence type="predicted"/>
<feature type="DNA-binding region" description="H-T-H motif" evidence="4">
    <location>
        <begin position="45"/>
        <end position="64"/>
    </location>
</feature>
<dbReference type="PANTHER" id="PTHR30055:SF234">
    <property type="entry name" value="HTH-TYPE TRANSCRIPTIONAL REGULATOR BETI"/>
    <property type="match status" value="1"/>
</dbReference>
<evidence type="ECO:0000256" key="2">
    <source>
        <dbReference type="ARBA" id="ARBA00023125"/>
    </source>
</evidence>
<comment type="caution">
    <text evidence="6">The sequence shown here is derived from an EMBL/GenBank/DDBJ whole genome shotgun (WGS) entry which is preliminary data.</text>
</comment>
<dbReference type="Pfam" id="PF00440">
    <property type="entry name" value="TetR_N"/>
    <property type="match status" value="1"/>
</dbReference>
<keyword evidence="3" id="KW-0804">Transcription</keyword>
<organism evidence="6 7">
    <name type="scientific">Paraburkholderia acidicola</name>
    <dbReference type="NCBI Taxonomy" id="1912599"/>
    <lineage>
        <taxon>Bacteria</taxon>
        <taxon>Pseudomonadati</taxon>
        <taxon>Pseudomonadota</taxon>
        <taxon>Betaproteobacteria</taxon>
        <taxon>Burkholderiales</taxon>
        <taxon>Burkholderiaceae</taxon>
        <taxon>Paraburkholderia</taxon>
    </lineage>
</organism>
<reference evidence="6 7" key="1">
    <citation type="journal article" date="2024" name="Chem. Sci.">
        <title>Discovery of a lagriamide polyketide by integrated genome mining, isotopic labeling, and untargeted metabolomics.</title>
        <authorList>
            <person name="Fergusson C.H."/>
            <person name="Saulog J."/>
            <person name="Paulo B.S."/>
            <person name="Wilson D.M."/>
            <person name="Liu D.Y."/>
            <person name="Morehouse N.J."/>
            <person name="Waterworth S."/>
            <person name="Barkei J."/>
            <person name="Gray C.A."/>
            <person name="Kwan J.C."/>
            <person name="Eustaquio A.S."/>
            <person name="Linington R.G."/>
        </authorList>
    </citation>
    <scope>NUCLEOTIDE SEQUENCE [LARGE SCALE GENOMIC DNA]</scope>
    <source>
        <strain evidence="6 7">RL17-338-BIF-B</strain>
    </source>
</reference>
<sequence>MQTKVKLNPLAVARQPVKQPSRVRFEGILDEAEQLLIEEGIHGFSIPILAERLAYTRASIYHFFPSPYALLNELSQRYLDDSSTKIMKLMTASIESSWQDGFAQIMQFVAKYYNARPVARMLLLGGPVTDQSFRIKEQTNERLGEAVRALLLMKGIALPKEPDLARIAVDIADAVLCHSQYHYDKITNGCRDEAVRAMIAYLAPYAESAG</sequence>
<protein>
    <submittedName>
        <fullName evidence="6">TetR/AcrR family transcriptional regulator</fullName>
    </submittedName>
</protein>
<dbReference type="InterPro" id="IPR001647">
    <property type="entry name" value="HTH_TetR"/>
</dbReference>
<dbReference type="PANTHER" id="PTHR30055">
    <property type="entry name" value="HTH-TYPE TRANSCRIPTIONAL REGULATOR RUTR"/>
    <property type="match status" value="1"/>
</dbReference>
<dbReference type="InterPro" id="IPR050109">
    <property type="entry name" value="HTH-type_TetR-like_transc_reg"/>
</dbReference>
<evidence type="ECO:0000256" key="4">
    <source>
        <dbReference type="PROSITE-ProRule" id="PRU00335"/>
    </source>
</evidence>
<dbReference type="RefSeq" id="WP_349540882.1">
    <property type="nucleotide sequence ID" value="NZ_JAOALG010000001.1"/>
</dbReference>
<keyword evidence="2 4" id="KW-0238">DNA-binding</keyword>
<dbReference type="EMBL" id="JAOALG010000001">
    <property type="protein sequence ID" value="MEQ5837965.1"/>
    <property type="molecule type" value="Genomic_DNA"/>
</dbReference>
<evidence type="ECO:0000313" key="6">
    <source>
        <dbReference type="EMBL" id="MEQ5837965.1"/>
    </source>
</evidence>
<dbReference type="SUPFAM" id="SSF46689">
    <property type="entry name" value="Homeodomain-like"/>
    <property type="match status" value="1"/>
</dbReference>
<dbReference type="Proteomes" id="UP001469089">
    <property type="component" value="Unassembled WGS sequence"/>
</dbReference>
<accession>A0ABV1LF51</accession>
<gene>
    <name evidence="6" type="ORF">N0A02_00745</name>
</gene>
<dbReference type="PRINTS" id="PR00455">
    <property type="entry name" value="HTHTETR"/>
</dbReference>
<evidence type="ECO:0000313" key="7">
    <source>
        <dbReference type="Proteomes" id="UP001469089"/>
    </source>
</evidence>
<keyword evidence="1" id="KW-0805">Transcription regulation</keyword>
<dbReference type="PROSITE" id="PS50977">
    <property type="entry name" value="HTH_TETR_2"/>
    <property type="match status" value="1"/>
</dbReference>
<name>A0ABV1LF51_9BURK</name>
<evidence type="ECO:0000256" key="1">
    <source>
        <dbReference type="ARBA" id="ARBA00023015"/>
    </source>
</evidence>
<feature type="domain" description="HTH tetR-type" evidence="5">
    <location>
        <begin position="22"/>
        <end position="82"/>
    </location>
</feature>